<dbReference type="AlphaFoldDB" id="A0A935PYR9"/>
<accession>A0A935PYR9</accession>
<dbReference type="EMBL" id="JADJMH010000005">
    <property type="protein sequence ID" value="MBK7674561.1"/>
    <property type="molecule type" value="Genomic_DNA"/>
</dbReference>
<name>A0A935PYR9_9PROT</name>
<evidence type="ECO:0000313" key="3">
    <source>
        <dbReference type="Proteomes" id="UP000697998"/>
    </source>
</evidence>
<comment type="caution">
    <text evidence="2">The sequence shown here is derived from an EMBL/GenBank/DDBJ whole genome shotgun (WGS) entry which is preliminary data.</text>
</comment>
<keyword evidence="1" id="KW-0472">Membrane</keyword>
<gene>
    <name evidence="2" type="ORF">IPJ27_07190</name>
</gene>
<feature type="transmembrane region" description="Helical" evidence="1">
    <location>
        <begin position="355"/>
        <end position="379"/>
    </location>
</feature>
<organism evidence="2 3">
    <name type="scientific">Candidatus Accumulibacter proximus</name>
    <dbReference type="NCBI Taxonomy" id="2954385"/>
    <lineage>
        <taxon>Bacteria</taxon>
        <taxon>Pseudomonadati</taxon>
        <taxon>Pseudomonadota</taxon>
        <taxon>Betaproteobacteria</taxon>
        <taxon>Candidatus Accumulibacter</taxon>
    </lineage>
</organism>
<evidence type="ECO:0000256" key="1">
    <source>
        <dbReference type="SAM" id="Phobius"/>
    </source>
</evidence>
<sequence length="415" mass="46461">MDSDRLKSYVDEELAACKARIQEIAKANGGPKNNLRLLYGLPEDKKVIYAESGGLANVALFPQDAILIVPIFPWSEPDLEAAVGPLPRLRELIEMGRVFPVIQHPLYYTDCDHLSFLFDRRTPSYFIRGTFAYSAVLGIPPDIETSDAGIPVLSQVNRLMRHCVAAHRNWLSHAMGDSDCWEYRYRRQTTRDQRFFNRIYSSLCYRYASVAVCIGQHNADQIISVFSPTKASQILLHLHILFDHVLCHGVGSDFVVRPNTPDGMDFKESKQTGVTRACELNVGQDLRLTLPEKESPYVTALLKEEHFLRGIDFSLLSSESIPEIQDRLSRQFADFRKKVEAVGKGKKLTQHSVQITLYVMSLAAVIGGAPLGGALAVIAGLKVPWLADVIADTLERVHRDRLASYAIDSYRKAGS</sequence>
<evidence type="ECO:0000313" key="2">
    <source>
        <dbReference type="EMBL" id="MBK7674561.1"/>
    </source>
</evidence>
<keyword evidence="1" id="KW-1133">Transmembrane helix</keyword>
<protein>
    <submittedName>
        <fullName evidence="2">Uncharacterized protein</fullName>
    </submittedName>
</protein>
<proteinExistence type="predicted"/>
<dbReference type="Proteomes" id="UP000697998">
    <property type="component" value="Unassembled WGS sequence"/>
</dbReference>
<reference evidence="2 3" key="1">
    <citation type="submission" date="2020-10" db="EMBL/GenBank/DDBJ databases">
        <title>Connecting structure to function with the recovery of over 1000 high-quality activated sludge metagenome-assembled genomes encoding full-length rRNA genes using long-read sequencing.</title>
        <authorList>
            <person name="Singleton C.M."/>
            <person name="Petriglieri F."/>
            <person name="Kristensen J.M."/>
            <person name="Kirkegaard R.H."/>
            <person name="Michaelsen T.Y."/>
            <person name="Andersen M.H."/>
            <person name="Karst S.M."/>
            <person name="Dueholm M.S."/>
            <person name="Nielsen P.H."/>
            <person name="Albertsen M."/>
        </authorList>
    </citation>
    <scope>NUCLEOTIDE SEQUENCE [LARGE SCALE GENOMIC DNA]</scope>
    <source>
        <strain evidence="2">EsbW_18-Q3-R4-48_BATAC.285</strain>
    </source>
</reference>
<keyword evidence="1" id="KW-0812">Transmembrane</keyword>